<evidence type="ECO:0000313" key="1">
    <source>
        <dbReference type="EMBL" id="KAJ7758985.1"/>
    </source>
</evidence>
<name>A0AAD7NG85_9AGAR</name>
<dbReference type="EMBL" id="JARJLG010000053">
    <property type="protein sequence ID" value="KAJ7758985.1"/>
    <property type="molecule type" value="Genomic_DNA"/>
</dbReference>
<accession>A0AAD7NG85</accession>
<comment type="caution">
    <text evidence="1">The sequence shown here is derived from an EMBL/GenBank/DDBJ whole genome shotgun (WGS) entry which is preliminary data.</text>
</comment>
<evidence type="ECO:0008006" key="3">
    <source>
        <dbReference type="Google" id="ProtNLM"/>
    </source>
</evidence>
<proteinExistence type="predicted"/>
<dbReference type="AlphaFoldDB" id="A0AAD7NG85"/>
<gene>
    <name evidence="1" type="ORF">DFH07DRAFT_958130</name>
</gene>
<sequence>MSGATAAESTESPSPAVLTPTFPFANAPGADAILRASDGADFYVHRTILPELGPEIAIISVQEDSALLDRALRFFYPGAQFTVVPLDQLRDFLEVLISKYDVECIVPAAKDRLERYLATNPVAVYAVAFTYQWKDPRSGGG</sequence>
<evidence type="ECO:0000313" key="2">
    <source>
        <dbReference type="Proteomes" id="UP001215280"/>
    </source>
</evidence>
<reference evidence="1" key="1">
    <citation type="submission" date="2023-03" db="EMBL/GenBank/DDBJ databases">
        <title>Massive genome expansion in bonnet fungi (Mycena s.s.) driven by repeated elements and novel gene families across ecological guilds.</title>
        <authorList>
            <consortium name="Lawrence Berkeley National Laboratory"/>
            <person name="Harder C.B."/>
            <person name="Miyauchi S."/>
            <person name="Viragh M."/>
            <person name="Kuo A."/>
            <person name="Thoen E."/>
            <person name="Andreopoulos B."/>
            <person name="Lu D."/>
            <person name="Skrede I."/>
            <person name="Drula E."/>
            <person name="Henrissat B."/>
            <person name="Morin E."/>
            <person name="Kohler A."/>
            <person name="Barry K."/>
            <person name="LaButti K."/>
            <person name="Morin E."/>
            <person name="Salamov A."/>
            <person name="Lipzen A."/>
            <person name="Mereny Z."/>
            <person name="Hegedus B."/>
            <person name="Baldrian P."/>
            <person name="Stursova M."/>
            <person name="Weitz H."/>
            <person name="Taylor A."/>
            <person name="Grigoriev I.V."/>
            <person name="Nagy L.G."/>
            <person name="Martin F."/>
            <person name="Kauserud H."/>
        </authorList>
    </citation>
    <scope>NUCLEOTIDE SEQUENCE</scope>
    <source>
        <strain evidence="1">CBHHK188m</strain>
    </source>
</reference>
<dbReference type="Proteomes" id="UP001215280">
    <property type="component" value="Unassembled WGS sequence"/>
</dbReference>
<organism evidence="1 2">
    <name type="scientific">Mycena maculata</name>
    <dbReference type="NCBI Taxonomy" id="230809"/>
    <lineage>
        <taxon>Eukaryota</taxon>
        <taxon>Fungi</taxon>
        <taxon>Dikarya</taxon>
        <taxon>Basidiomycota</taxon>
        <taxon>Agaricomycotina</taxon>
        <taxon>Agaricomycetes</taxon>
        <taxon>Agaricomycetidae</taxon>
        <taxon>Agaricales</taxon>
        <taxon>Marasmiineae</taxon>
        <taxon>Mycenaceae</taxon>
        <taxon>Mycena</taxon>
    </lineage>
</organism>
<keyword evidence="2" id="KW-1185">Reference proteome</keyword>
<protein>
    <recommendedName>
        <fullName evidence="3">BTB domain-containing protein</fullName>
    </recommendedName>
</protein>